<dbReference type="Pfam" id="PF03705">
    <property type="entry name" value="CheR_N"/>
    <property type="match status" value="1"/>
</dbReference>
<dbReference type="PANTHER" id="PTHR24422">
    <property type="entry name" value="CHEMOTAXIS PROTEIN METHYLTRANSFERASE"/>
    <property type="match status" value="1"/>
</dbReference>
<name>A0ABN6DBI2_9BURK</name>
<dbReference type="InterPro" id="IPR022642">
    <property type="entry name" value="CheR_C"/>
</dbReference>
<dbReference type="GO" id="GO:0008168">
    <property type="term" value="F:methyltransferase activity"/>
    <property type="evidence" value="ECO:0007669"/>
    <property type="project" value="UniProtKB-KW"/>
</dbReference>
<dbReference type="GO" id="GO:0032259">
    <property type="term" value="P:methylation"/>
    <property type="evidence" value="ECO:0007669"/>
    <property type="project" value="UniProtKB-KW"/>
</dbReference>
<dbReference type="EC" id="2.1.1.80" evidence="5"/>
<evidence type="ECO:0000256" key="5">
    <source>
        <dbReference type="PIRNR" id="PIRNR000410"/>
    </source>
</evidence>
<dbReference type="PANTHER" id="PTHR24422:SF26">
    <property type="entry name" value="CHEMOTAXIS PROTEIN METHYLTRANSFERASE"/>
    <property type="match status" value="1"/>
</dbReference>
<accession>A0ABN6DBI2</accession>
<protein>
    <recommendedName>
        <fullName evidence="5">Chemotaxis protein methyltransferase</fullName>
        <ecNumber evidence="5">2.1.1.80</ecNumber>
    </recommendedName>
</protein>
<dbReference type="SUPFAM" id="SSF53335">
    <property type="entry name" value="S-adenosyl-L-methionine-dependent methyltransferases"/>
    <property type="match status" value="1"/>
</dbReference>
<gene>
    <name evidence="7" type="ORF">MIZ03_4307</name>
</gene>
<dbReference type="Gene3D" id="3.40.50.150">
    <property type="entry name" value="Vaccinia Virus protein VP39"/>
    <property type="match status" value="1"/>
</dbReference>
<dbReference type="Gene3D" id="1.10.155.10">
    <property type="entry name" value="Chemotaxis receptor methyltransferase CheR, N-terminal domain"/>
    <property type="match status" value="1"/>
</dbReference>
<dbReference type="InterPro" id="IPR036804">
    <property type="entry name" value="CheR_N_sf"/>
</dbReference>
<keyword evidence="3 5" id="KW-0808">Transferase</keyword>
<dbReference type="PRINTS" id="PR00996">
    <property type="entry name" value="CHERMTFRASE"/>
</dbReference>
<evidence type="ECO:0000256" key="4">
    <source>
        <dbReference type="ARBA" id="ARBA00022691"/>
    </source>
</evidence>
<comment type="catalytic activity">
    <reaction evidence="1 5">
        <text>L-glutamyl-[protein] + S-adenosyl-L-methionine = [protein]-L-glutamate 5-O-methyl ester + S-adenosyl-L-homocysteine</text>
        <dbReference type="Rhea" id="RHEA:24452"/>
        <dbReference type="Rhea" id="RHEA-COMP:10208"/>
        <dbReference type="Rhea" id="RHEA-COMP:10311"/>
        <dbReference type="ChEBI" id="CHEBI:29973"/>
        <dbReference type="ChEBI" id="CHEBI:57856"/>
        <dbReference type="ChEBI" id="CHEBI:59789"/>
        <dbReference type="ChEBI" id="CHEBI:82795"/>
        <dbReference type="EC" id="2.1.1.80"/>
    </reaction>
</comment>
<dbReference type="EMBL" id="AP024238">
    <property type="protein sequence ID" value="BCO29384.1"/>
    <property type="molecule type" value="Genomic_DNA"/>
</dbReference>
<organism evidence="7 8">
    <name type="scientific">Rhodoferax lithotrophicus</name>
    <dbReference type="NCBI Taxonomy" id="2798804"/>
    <lineage>
        <taxon>Bacteria</taxon>
        <taxon>Pseudomonadati</taxon>
        <taxon>Pseudomonadota</taxon>
        <taxon>Betaproteobacteria</taxon>
        <taxon>Burkholderiales</taxon>
        <taxon>Comamonadaceae</taxon>
        <taxon>Rhodoferax</taxon>
    </lineage>
</organism>
<dbReference type="SMART" id="SM00138">
    <property type="entry name" value="MeTrc"/>
    <property type="match status" value="1"/>
</dbReference>
<dbReference type="PROSITE" id="PS50123">
    <property type="entry name" value="CHER"/>
    <property type="match status" value="1"/>
</dbReference>
<dbReference type="SUPFAM" id="SSF47757">
    <property type="entry name" value="Chemotaxis receptor methyltransferase CheR, N-terminal domain"/>
    <property type="match status" value="1"/>
</dbReference>
<reference evidence="7 8" key="1">
    <citation type="journal article" date="2021" name="Microbiol. Spectr.">
        <title>A Single Bacterium Capable of Oxidation and Reduction of Iron at Circumneutral pH.</title>
        <authorList>
            <person name="Kato S."/>
            <person name="Ohkuma M."/>
        </authorList>
    </citation>
    <scope>NUCLEOTIDE SEQUENCE [LARGE SCALE GENOMIC DNA]</scope>
    <source>
        <strain evidence="7 8">MIZ03</strain>
    </source>
</reference>
<evidence type="ECO:0000256" key="3">
    <source>
        <dbReference type="ARBA" id="ARBA00022679"/>
    </source>
</evidence>
<dbReference type="InterPro" id="IPR050903">
    <property type="entry name" value="Bact_Chemotaxis_MeTrfase"/>
</dbReference>
<proteinExistence type="predicted"/>
<keyword evidence="4 5" id="KW-0949">S-adenosyl-L-methionine</keyword>
<dbReference type="Proteomes" id="UP000824366">
    <property type="component" value="Chromosome"/>
</dbReference>
<keyword evidence="2 5" id="KW-0489">Methyltransferase</keyword>
<evidence type="ECO:0000259" key="6">
    <source>
        <dbReference type="PROSITE" id="PS50123"/>
    </source>
</evidence>
<evidence type="ECO:0000313" key="8">
    <source>
        <dbReference type="Proteomes" id="UP000824366"/>
    </source>
</evidence>
<dbReference type="InterPro" id="IPR022641">
    <property type="entry name" value="CheR_N"/>
</dbReference>
<sequence>MPWMHLSAGVNCVAHLRPNWPRRAALAAISDLINSRKLRVATLSFSDREFKKISDIMYAAAGLSFNDSKKSLIHSRLASRIQRLGLSSFGEYIGILEDESQAAEFQMAVDMLTTNETYFFREPKHYELLEQELTLRRSKAPLAVWSAASSFGDEAYSTAMLLADMQTQGRIGADWLILATDISHRVLLSAKEAIYPEDRLRAVSPERLKRYCLRGLGDSEGQVLIQDKIRQRVQFGQLNLCKPIDGIGPFDVIFLRNVLIYFDPPTKIEVVDRVLGVLKPGGLLFLGTAEGRVACKTELRTVQPGAFRKVA</sequence>
<keyword evidence="8" id="KW-1185">Reference proteome</keyword>
<evidence type="ECO:0000256" key="2">
    <source>
        <dbReference type="ARBA" id="ARBA00022603"/>
    </source>
</evidence>
<dbReference type="PIRSF" id="PIRSF000410">
    <property type="entry name" value="CheR"/>
    <property type="match status" value="1"/>
</dbReference>
<comment type="function">
    <text evidence="5">Methylation of the membrane-bound methyl-accepting chemotaxis proteins (MCP) to form gamma-glutamyl methyl ester residues in MCP.</text>
</comment>
<dbReference type="Pfam" id="PF01739">
    <property type="entry name" value="CheR"/>
    <property type="match status" value="1"/>
</dbReference>
<evidence type="ECO:0000313" key="7">
    <source>
        <dbReference type="EMBL" id="BCO29384.1"/>
    </source>
</evidence>
<evidence type="ECO:0000256" key="1">
    <source>
        <dbReference type="ARBA" id="ARBA00001541"/>
    </source>
</evidence>
<feature type="domain" description="CheR-type methyltransferase" evidence="6">
    <location>
        <begin position="38"/>
        <end position="311"/>
    </location>
</feature>
<dbReference type="InterPro" id="IPR000780">
    <property type="entry name" value="CheR_MeTrfase"/>
</dbReference>
<dbReference type="InterPro" id="IPR029063">
    <property type="entry name" value="SAM-dependent_MTases_sf"/>
</dbReference>
<dbReference type="InterPro" id="IPR026024">
    <property type="entry name" value="Chemotaxis_MeTrfase_CheR"/>
</dbReference>
<dbReference type="CDD" id="cd02440">
    <property type="entry name" value="AdoMet_MTases"/>
    <property type="match status" value="1"/>
</dbReference>